<feature type="coiled-coil region" evidence="1">
    <location>
        <begin position="435"/>
        <end position="465"/>
    </location>
</feature>
<dbReference type="OrthoDB" id="10262255at2759"/>
<dbReference type="PANTHER" id="PTHR34649:SF1">
    <property type="entry name" value="CILIA- AND FLAGELLA-ASSOCIATED PROTEIN 99"/>
    <property type="match status" value="1"/>
</dbReference>
<feature type="coiled-coil region" evidence="1">
    <location>
        <begin position="509"/>
        <end position="536"/>
    </location>
</feature>
<dbReference type="AlphaFoldDB" id="A0A3M0KUG3"/>
<dbReference type="PANTHER" id="PTHR34649">
    <property type="entry name" value="CILIA- AND FLAGELLA-ASSOCIATED PROTEIN 99"/>
    <property type="match status" value="1"/>
</dbReference>
<dbReference type="EMBL" id="QRBI01000105">
    <property type="protein sequence ID" value="RMC14410.1"/>
    <property type="molecule type" value="Genomic_DNA"/>
</dbReference>
<dbReference type="InterPro" id="IPR039341">
    <property type="entry name" value="CFAP99"/>
</dbReference>
<keyword evidence="1" id="KW-0175">Coiled coil</keyword>
<evidence type="ECO:0000256" key="2">
    <source>
        <dbReference type="SAM" id="MobiDB-lite"/>
    </source>
</evidence>
<proteinExistence type="predicted"/>
<reference evidence="3 4" key="1">
    <citation type="submission" date="2018-07" db="EMBL/GenBank/DDBJ databases">
        <title>A high quality draft genome assembly of the barn swallow (H. rustica rustica).</title>
        <authorList>
            <person name="Formenti G."/>
            <person name="Chiara M."/>
            <person name="Poveda L."/>
            <person name="Francoijs K.-J."/>
            <person name="Bonisoli-Alquati A."/>
            <person name="Canova L."/>
            <person name="Gianfranceschi L."/>
            <person name="Horner D.S."/>
            <person name="Saino N."/>
        </authorList>
    </citation>
    <scope>NUCLEOTIDE SEQUENCE [LARGE SCALE GENOMIC DNA]</scope>
    <source>
        <strain evidence="3">Chelidonia</strain>
        <tissue evidence="3">Blood</tissue>
    </source>
</reference>
<dbReference type="Proteomes" id="UP000269221">
    <property type="component" value="Unassembled WGS sequence"/>
</dbReference>
<evidence type="ECO:0000313" key="3">
    <source>
        <dbReference type="EMBL" id="RMC14410.1"/>
    </source>
</evidence>
<gene>
    <name evidence="3" type="ORF">DUI87_09506</name>
</gene>
<accession>A0A3M0KUG3</accession>
<organism evidence="3 4">
    <name type="scientific">Hirundo rustica rustica</name>
    <dbReference type="NCBI Taxonomy" id="333673"/>
    <lineage>
        <taxon>Eukaryota</taxon>
        <taxon>Metazoa</taxon>
        <taxon>Chordata</taxon>
        <taxon>Craniata</taxon>
        <taxon>Vertebrata</taxon>
        <taxon>Euteleostomi</taxon>
        <taxon>Archelosauria</taxon>
        <taxon>Archosauria</taxon>
        <taxon>Dinosauria</taxon>
        <taxon>Saurischia</taxon>
        <taxon>Theropoda</taxon>
        <taxon>Coelurosauria</taxon>
        <taxon>Aves</taxon>
        <taxon>Neognathae</taxon>
        <taxon>Neoaves</taxon>
        <taxon>Telluraves</taxon>
        <taxon>Australaves</taxon>
        <taxon>Passeriformes</taxon>
        <taxon>Sylvioidea</taxon>
        <taxon>Hirundinidae</taxon>
        <taxon>Hirundo</taxon>
    </lineage>
</organism>
<keyword evidence="4" id="KW-1185">Reference proteome</keyword>
<evidence type="ECO:0008006" key="5">
    <source>
        <dbReference type="Google" id="ProtNLM"/>
    </source>
</evidence>
<protein>
    <recommendedName>
        <fullName evidence="5">Cilia- and flagella-associated protein 99</fullName>
    </recommendedName>
</protein>
<comment type="caution">
    <text evidence="3">The sequence shown here is derived from an EMBL/GenBank/DDBJ whole genome shotgun (WGS) entry which is preliminary data.</text>
</comment>
<evidence type="ECO:0000313" key="4">
    <source>
        <dbReference type="Proteomes" id="UP000269221"/>
    </source>
</evidence>
<name>A0A3M0KUG3_HIRRU</name>
<feature type="region of interest" description="Disordered" evidence="2">
    <location>
        <begin position="283"/>
        <end position="302"/>
    </location>
</feature>
<evidence type="ECO:0000256" key="1">
    <source>
        <dbReference type="SAM" id="Coils"/>
    </source>
</evidence>
<feature type="coiled-coil region" evidence="1">
    <location>
        <begin position="638"/>
        <end position="668"/>
    </location>
</feature>
<dbReference type="STRING" id="333673.A0A3M0KUG3"/>
<sequence>MVTALSDWSRLALGVGREPVTKAEQRVVQRDGAKFEEQKVLYNKYLIVKFYKIRDKKYAVTLRKTLAVGFSMVKMVSHRELIALIVQQLNKFNPENQSLEDFLNESAMVLQTLNVTEEKFVLDTLAGCTEYKSILDVVVNAFYVQDGRYCPNSERNLYIATFQLEEIGLQCFSKIVKSLDTAKMQQINLTQMDSLQVNDVVLGEIKDLSLKDLFFFNDLYLNTWIKDEWSHFYDSVYVKENWIDPLLRWQPKVQQLIVKLTDKLSHRTTTVKTSRVTHPKEFNLTVPKPRANPSPSPASLPVLPKRQPDLLLKANTNQFRCATIKPEKRESVHESMESKPAFKAQEIQSKTDNIPIKLNTAAILREGALYQRKLEEEFKRIEDLQQGAGDLSEFLEWQKLMRGKDLQEQLTEIECRRLQGKLSYEEAVLAHQNVIQENKKKADLLREEKAELMHLYAEKRLQEQKEMKELVEQVMEGHKNVKQVKAKVQAYKQQIGTYIARKMRVQQVCKESGELLQQALEEKEDENRKRYELIQQIRAIESTPSIRHKFVDLTEDLGFPISPKKRMDSDYKMFYASSQIQRFVSRGKFWEKLTSRKVATILSTTHSVFNEKRILLMCHGTGYALKTGGHGLFGEMSIVELRERLALLKEAQKAAEEEKRDQIIHEKQAKEQLILDKLDQISQFRAELGRAAALKQEEKKKSQSGKRLMKDERILNLQKKIVEKTMERKKQAGLLKIIPQKTRIVSSKAQRKRRGGTVNSRQARKRNRLVASTAEMASEAEPIELEESENQRQRRNLRLRSQRQSDSCVLSSDDEDEARDNDVYVADKASRELGPLEEETANSKLCKVDD</sequence>
<feature type="region of interest" description="Disordered" evidence="2">
    <location>
        <begin position="745"/>
        <end position="850"/>
    </location>
</feature>